<comment type="similarity">
    <text evidence="1">Belongs to the ROK (NagC/XylR) family.</text>
</comment>
<dbReference type="SUPFAM" id="SSF53067">
    <property type="entry name" value="Actin-like ATPase domain"/>
    <property type="match status" value="1"/>
</dbReference>
<proteinExistence type="inferred from homology"/>
<evidence type="ECO:0000256" key="1">
    <source>
        <dbReference type="ARBA" id="ARBA00006479"/>
    </source>
</evidence>
<dbReference type="PANTHER" id="PTHR18964">
    <property type="entry name" value="ROK (REPRESSOR, ORF, KINASE) FAMILY"/>
    <property type="match status" value="1"/>
</dbReference>
<gene>
    <name evidence="2" type="ORF">ABLG96_13160</name>
</gene>
<dbReference type="AlphaFoldDB" id="A0AAU8DJR5"/>
<evidence type="ECO:0000313" key="2">
    <source>
        <dbReference type="EMBL" id="XCG62218.1"/>
    </source>
</evidence>
<sequence length="315" mass="31978">MNGELLTVGIDIGGTSVRAVVVDGDGTILAARRGSTPTTTAATEDLLARLVTELAAELPVAAVGLAVAGFISADQQRVMFAPHLAWRDTPVPALLSERLALPVMMDHDVNSAAWAEYCLGAAAGASVALLIALGTGIGAGLLLDGRIFRGAHGIAPELGHLTVVPDGRPCPCGKRGCWERYCSGTALAATAVHRWHQAGRAVPGRIPVADVTGTVVAAAAADGDPEAMAAMHEMGHWLGIGLALAADVLDPEVIVIGGGVSGAAGLYLPQALKVMRAEITGGAHRPHPRVEVAAFGDRAAAIGAGLLAREQLLPG</sequence>
<dbReference type="Pfam" id="PF00480">
    <property type="entry name" value="ROK"/>
    <property type="match status" value="1"/>
</dbReference>
<name>A0AAU8DJR5_9ACTN</name>
<protein>
    <submittedName>
        <fullName evidence="2">ROK family protein</fullName>
    </submittedName>
</protein>
<dbReference type="InterPro" id="IPR043129">
    <property type="entry name" value="ATPase_NBD"/>
</dbReference>
<dbReference type="PROSITE" id="PS01125">
    <property type="entry name" value="ROK"/>
    <property type="match status" value="1"/>
</dbReference>
<dbReference type="InterPro" id="IPR000600">
    <property type="entry name" value="ROK"/>
</dbReference>
<reference evidence="2" key="1">
    <citation type="submission" date="2024-05" db="EMBL/GenBank/DDBJ databases">
        <authorList>
            <person name="Cai S.Y."/>
            <person name="Jin L.M."/>
            <person name="Li H.R."/>
        </authorList>
    </citation>
    <scope>NUCLEOTIDE SEQUENCE</scope>
    <source>
        <strain evidence="2">A5-74</strain>
    </source>
</reference>
<dbReference type="InterPro" id="IPR049874">
    <property type="entry name" value="ROK_cs"/>
</dbReference>
<dbReference type="RefSeq" id="WP_353647833.1">
    <property type="nucleotide sequence ID" value="NZ_CP159218.1"/>
</dbReference>
<dbReference type="EMBL" id="CP159218">
    <property type="protein sequence ID" value="XCG62218.1"/>
    <property type="molecule type" value="Genomic_DNA"/>
</dbReference>
<dbReference type="PANTHER" id="PTHR18964:SF173">
    <property type="entry name" value="GLUCOKINASE"/>
    <property type="match status" value="1"/>
</dbReference>
<accession>A0AAU8DJR5</accession>
<dbReference type="Gene3D" id="3.30.420.40">
    <property type="match status" value="2"/>
</dbReference>
<organism evidence="2">
    <name type="scientific">Nakamurella sp. A5-74</name>
    <dbReference type="NCBI Taxonomy" id="3158264"/>
    <lineage>
        <taxon>Bacteria</taxon>
        <taxon>Bacillati</taxon>
        <taxon>Actinomycetota</taxon>
        <taxon>Actinomycetes</taxon>
        <taxon>Nakamurellales</taxon>
        <taxon>Nakamurellaceae</taxon>
        <taxon>Nakamurella</taxon>
    </lineage>
</organism>